<organism evidence="3 4">
    <name type="scientific">Aspergillus glaucus CBS 516.65</name>
    <dbReference type="NCBI Taxonomy" id="1160497"/>
    <lineage>
        <taxon>Eukaryota</taxon>
        <taxon>Fungi</taxon>
        <taxon>Dikarya</taxon>
        <taxon>Ascomycota</taxon>
        <taxon>Pezizomycotina</taxon>
        <taxon>Eurotiomycetes</taxon>
        <taxon>Eurotiomycetidae</taxon>
        <taxon>Eurotiales</taxon>
        <taxon>Aspergillaceae</taxon>
        <taxon>Aspergillus</taxon>
        <taxon>Aspergillus subgen. Aspergillus</taxon>
    </lineage>
</organism>
<dbReference type="RefSeq" id="XP_022404411.1">
    <property type="nucleotide sequence ID" value="XM_022539958.1"/>
</dbReference>
<dbReference type="GeneID" id="34456219"/>
<proteinExistence type="predicted"/>
<dbReference type="Proteomes" id="UP000184300">
    <property type="component" value="Unassembled WGS sequence"/>
</dbReference>
<dbReference type="OrthoDB" id="5352492at2759"/>
<feature type="domain" description="DUF6603" evidence="2">
    <location>
        <begin position="883"/>
        <end position="1400"/>
    </location>
</feature>
<protein>
    <recommendedName>
        <fullName evidence="2">DUF6603 domain-containing protein</fullName>
    </recommendedName>
</protein>
<evidence type="ECO:0000313" key="3">
    <source>
        <dbReference type="EMBL" id="OJJ87728.1"/>
    </source>
</evidence>
<feature type="region of interest" description="Disordered" evidence="1">
    <location>
        <begin position="1530"/>
        <end position="1549"/>
    </location>
</feature>
<reference evidence="4" key="1">
    <citation type="journal article" date="2017" name="Genome Biol.">
        <title>Comparative genomics reveals high biological diversity and specific adaptations in the industrially and medically important fungal genus Aspergillus.</title>
        <authorList>
            <person name="de Vries R.P."/>
            <person name="Riley R."/>
            <person name="Wiebenga A."/>
            <person name="Aguilar-Osorio G."/>
            <person name="Amillis S."/>
            <person name="Uchima C.A."/>
            <person name="Anderluh G."/>
            <person name="Asadollahi M."/>
            <person name="Askin M."/>
            <person name="Barry K."/>
            <person name="Battaglia E."/>
            <person name="Bayram O."/>
            <person name="Benocci T."/>
            <person name="Braus-Stromeyer S.A."/>
            <person name="Caldana C."/>
            <person name="Canovas D."/>
            <person name="Cerqueira G.C."/>
            <person name="Chen F."/>
            <person name="Chen W."/>
            <person name="Choi C."/>
            <person name="Clum A."/>
            <person name="Dos Santos R.A."/>
            <person name="Damasio A.R."/>
            <person name="Diallinas G."/>
            <person name="Emri T."/>
            <person name="Fekete E."/>
            <person name="Flipphi M."/>
            <person name="Freyberg S."/>
            <person name="Gallo A."/>
            <person name="Gournas C."/>
            <person name="Habgood R."/>
            <person name="Hainaut M."/>
            <person name="Harispe M.L."/>
            <person name="Henrissat B."/>
            <person name="Hilden K.S."/>
            <person name="Hope R."/>
            <person name="Hossain A."/>
            <person name="Karabika E."/>
            <person name="Karaffa L."/>
            <person name="Karanyi Z."/>
            <person name="Krasevec N."/>
            <person name="Kuo A."/>
            <person name="Kusch H."/>
            <person name="LaButti K."/>
            <person name="Lagendijk E.L."/>
            <person name="Lapidus A."/>
            <person name="Levasseur A."/>
            <person name="Lindquist E."/>
            <person name="Lipzen A."/>
            <person name="Logrieco A.F."/>
            <person name="MacCabe A."/>
            <person name="Maekelae M.R."/>
            <person name="Malavazi I."/>
            <person name="Melin P."/>
            <person name="Meyer V."/>
            <person name="Mielnichuk N."/>
            <person name="Miskei M."/>
            <person name="Molnar A.P."/>
            <person name="Mule G."/>
            <person name="Ngan C.Y."/>
            <person name="Orejas M."/>
            <person name="Orosz E."/>
            <person name="Ouedraogo J.P."/>
            <person name="Overkamp K.M."/>
            <person name="Park H.-S."/>
            <person name="Perrone G."/>
            <person name="Piumi F."/>
            <person name="Punt P.J."/>
            <person name="Ram A.F."/>
            <person name="Ramon A."/>
            <person name="Rauscher S."/>
            <person name="Record E."/>
            <person name="Riano-Pachon D.M."/>
            <person name="Robert V."/>
            <person name="Roehrig J."/>
            <person name="Ruller R."/>
            <person name="Salamov A."/>
            <person name="Salih N.S."/>
            <person name="Samson R.A."/>
            <person name="Sandor E."/>
            <person name="Sanguinetti M."/>
            <person name="Schuetze T."/>
            <person name="Sepcic K."/>
            <person name="Shelest E."/>
            <person name="Sherlock G."/>
            <person name="Sophianopoulou V."/>
            <person name="Squina F.M."/>
            <person name="Sun H."/>
            <person name="Susca A."/>
            <person name="Todd R.B."/>
            <person name="Tsang A."/>
            <person name="Unkles S.E."/>
            <person name="van de Wiele N."/>
            <person name="van Rossen-Uffink D."/>
            <person name="Oliveira J.V."/>
            <person name="Vesth T.C."/>
            <person name="Visser J."/>
            <person name="Yu J.-H."/>
            <person name="Zhou M."/>
            <person name="Andersen M.R."/>
            <person name="Archer D.B."/>
            <person name="Baker S.E."/>
            <person name="Benoit I."/>
            <person name="Brakhage A.A."/>
            <person name="Braus G.H."/>
            <person name="Fischer R."/>
            <person name="Frisvad J.C."/>
            <person name="Goldman G.H."/>
            <person name="Houbraken J."/>
            <person name="Oakley B."/>
            <person name="Pocsi I."/>
            <person name="Scazzocchio C."/>
            <person name="Seiboth B."/>
            <person name="vanKuyk P.A."/>
            <person name="Wortman J."/>
            <person name="Dyer P.S."/>
            <person name="Grigoriev I.V."/>
        </authorList>
    </citation>
    <scope>NUCLEOTIDE SEQUENCE [LARGE SCALE GENOMIC DNA]</scope>
    <source>
        <strain evidence="4">CBS 516.65</strain>
    </source>
</reference>
<feature type="region of interest" description="Disordered" evidence="1">
    <location>
        <begin position="860"/>
        <end position="884"/>
    </location>
</feature>
<evidence type="ECO:0000313" key="4">
    <source>
        <dbReference type="Proteomes" id="UP000184300"/>
    </source>
</evidence>
<feature type="region of interest" description="Disordered" evidence="1">
    <location>
        <begin position="1"/>
        <end position="23"/>
    </location>
</feature>
<name>A0A1L9VUY0_ASPGL</name>
<dbReference type="Pfam" id="PF20248">
    <property type="entry name" value="DUF6603"/>
    <property type="match status" value="1"/>
</dbReference>
<accession>A0A1L9VUY0</accession>
<gene>
    <name evidence="3" type="ORF">ASPGLDRAFT_118417</name>
</gene>
<evidence type="ECO:0000256" key="1">
    <source>
        <dbReference type="SAM" id="MobiDB-lite"/>
    </source>
</evidence>
<feature type="compositionally biased region" description="Basic and acidic residues" evidence="1">
    <location>
        <begin position="867"/>
        <end position="878"/>
    </location>
</feature>
<keyword evidence="4" id="KW-1185">Reference proteome</keyword>
<dbReference type="STRING" id="1160497.A0A1L9VUY0"/>
<evidence type="ECO:0000259" key="2">
    <source>
        <dbReference type="Pfam" id="PF20248"/>
    </source>
</evidence>
<dbReference type="VEuPathDB" id="FungiDB:ASPGLDRAFT_118417"/>
<dbReference type="InterPro" id="IPR046538">
    <property type="entry name" value="DUF6603"/>
</dbReference>
<sequence length="1614" mass="178274">MDSSGQLVRRKHPQERPPVASDPQWIYFSGTKKASAIRVQPGSNLDDFLKFLPKQRFGIQDASSSLSQFHHSDLWLKWLKEVDPSVKAFVNLSGTQDRQIDTFQFRFNLPWPGAASVGFSSSHSALEYSFSRPDQQDSIESIHSRIPRPGIDTEGKLLYCGLDVAQTSETITTNVKELFEFVGQYRLSDHLHPLIAALSVTFKKSRSQGKQNALWFNPWVDNQTTVRLQFQLDLASTFKEPLESTLTGFTLDTADVICKKVLVAAQFDDGPGAVEQGEVAFYASCLVAPKGVTPIKMGAAVEFRQGSIRITLQPPPQGSFLETMLAWLGQLTNSENVAADKLPGQDDFFENVHVRRIIIDLDLLDSQQRLQFAMTDFDIDIEAAATFGKQDGPPPVFLLSYGWTKGREAWGRFRGKLWTEIDPDDNDILNPHYEAWRGLTPVSTATLAKSINLKTIVPGQTLENIPDFIPTNITRASLCLSQGTLAIGATISTQEPKGDVPHPYLGQLALDAVYKWGDERGFKVRLATMISLQQSDPSNSHGPTTLIAELDYDSEKTAWQLRGFLEGLYASSLYEFFDSDSANNAMPLIQSMAIENLDVIYNYAAGRSSRHSLSIEGNLLIAGISLELIYNYSTGFEFSAKAEFPSSDAKIGTVVGDIFGETLPLPDFLADITFDHQSSIKIRLERQKLDNNADSTTSDNQTPPVHCFQLVVEIKIGDLEVVFIRYRDGSWESGSGSKQFLRVGLKSLPQLPEIPAFGEFHHPFDEICYVWVNDPVTKLTEARGLTRKEVKYLNESLTNKLVVRDDFKKEKESDLLVGAGSHFMVLMNESMGDRSCLLDYNFLKKSTKRKDEIANVQEGDNTVARSIHADEDSEKEPPGKAPLKKSIGPFSLHGIGFKYSGQILEIMLDATVVLGPVEASLSGFSVALNVKRLDDISLRSVGIDGMAVAFNEPPINIAGAIVHGNSPDMDYYAGALIVGFDDWLFKAAGFYGEIKPENRDPFHSMFLFARLDGPLLRLSFGEISGIVAGFGYNSDVHTPTVDEVLKFPLLAERDQEEGVEEESTVDRLNRWIDPTPGGWFQVKENAYWAAAGLKINAFRMLSVDAVVVINFGTSVKLGIFGVATVDLPYEKAKSKFAHVELGLAAVVEFDYGTMKVEGQLARTSFILHPDCHPTGGFALYSWFDAPHADKNQVGNFVFTVGGYHRAFDPPVGYPQPPRLNISWSYSSSISITGKAYFAITPKVCMGGGELHLSFAAGPIKAWFDASTDFLMNYQPFYFTAECRVSVGVSYTIDAWIVQKTISCEVGAGLSLWGPPMAGRVHVEIWITSFDINFGESPSKPESLDLISFYGLVLERDGRSEALEGLDRPTNEAHTFLAQSGLLGDDASGRWKVRAGIFSMRMTCKMPISQATLGEKRVQHDSEIHAKPMQLKDKIASHMKVSIKQGGNESANWTMKSKTQPLPTALWGKYDEKLDPSYNRNAADTLLNSSGGTISLMVGISLTVPPPQKSEDKLGVLPTASKAIDRINATQPFPPLQKANPDWAPDDTRQDDPWDAVQSLWAQPRSGDDGRSGFVDRWAGAFGWDKGSMKALSGFPKRMQSNFKNLYVAAPAVAK</sequence>
<dbReference type="EMBL" id="KV878890">
    <property type="protein sequence ID" value="OJJ87728.1"/>
    <property type="molecule type" value="Genomic_DNA"/>
</dbReference>